<evidence type="ECO:0000313" key="3">
    <source>
        <dbReference type="Proteomes" id="UP000789759"/>
    </source>
</evidence>
<accession>A0A9N9FCD8</accession>
<proteinExistence type="predicted"/>
<dbReference type="PANTHER" id="PTHR45504">
    <property type="entry name" value="CHAPERONE DNAJ-DOMAIN SUPERFAMILY PROTEIN"/>
    <property type="match status" value="1"/>
</dbReference>
<evidence type="ECO:0000313" key="2">
    <source>
        <dbReference type="EMBL" id="CAG8523283.1"/>
    </source>
</evidence>
<dbReference type="PROSITE" id="PS50076">
    <property type="entry name" value="DNAJ_2"/>
    <property type="match status" value="1"/>
</dbReference>
<organism evidence="2 3">
    <name type="scientific">Cetraspora pellucida</name>
    <dbReference type="NCBI Taxonomy" id="1433469"/>
    <lineage>
        <taxon>Eukaryota</taxon>
        <taxon>Fungi</taxon>
        <taxon>Fungi incertae sedis</taxon>
        <taxon>Mucoromycota</taxon>
        <taxon>Glomeromycotina</taxon>
        <taxon>Glomeromycetes</taxon>
        <taxon>Diversisporales</taxon>
        <taxon>Gigasporaceae</taxon>
        <taxon>Cetraspora</taxon>
    </lineage>
</organism>
<reference evidence="2" key="1">
    <citation type="submission" date="2021-06" db="EMBL/GenBank/DDBJ databases">
        <authorList>
            <person name="Kallberg Y."/>
            <person name="Tangrot J."/>
            <person name="Rosling A."/>
        </authorList>
    </citation>
    <scope>NUCLEOTIDE SEQUENCE</scope>
    <source>
        <strain evidence="2">FL966</strain>
    </source>
</reference>
<dbReference type="InterPro" id="IPR001623">
    <property type="entry name" value="DnaJ_domain"/>
</dbReference>
<dbReference type="EMBL" id="CAJVQA010001710">
    <property type="protein sequence ID" value="CAG8523283.1"/>
    <property type="molecule type" value="Genomic_DNA"/>
</dbReference>
<dbReference type="InterPro" id="IPR036869">
    <property type="entry name" value="J_dom_sf"/>
</dbReference>
<dbReference type="PANTHER" id="PTHR45504:SF3">
    <property type="entry name" value="CHAPERONE DNAJ-DOMAIN SUPERFAMILY PROTEIN"/>
    <property type="match status" value="1"/>
</dbReference>
<keyword evidence="3" id="KW-1185">Reference proteome</keyword>
<dbReference type="PRINTS" id="PR00625">
    <property type="entry name" value="JDOMAIN"/>
</dbReference>
<name>A0A9N9FCD8_9GLOM</name>
<feature type="domain" description="J" evidence="1">
    <location>
        <begin position="26"/>
        <end position="91"/>
    </location>
</feature>
<dbReference type="GO" id="GO:0005737">
    <property type="term" value="C:cytoplasm"/>
    <property type="evidence" value="ECO:0007669"/>
    <property type="project" value="TreeGrafter"/>
</dbReference>
<comment type="caution">
    <text evidence="2">The sequence shown here is derived from an EMBL/GenBank/DDBJ whole genome shotgun (WGS) entry which is preliminary data.</text>
</comment>
<sequence length="91" mass="10544">MQIDNKERAIQKKIRSGSINEKNYPNYYQILGVDLDASDKKIREVFVKLSLERLEKEKKGEISIDESTSLALEMMEAYGVLSDPDERGRYD</sequence>
<dbReference type="Gene3D" id="1.10.287.110">
    <property type="entry name" value="DnaJ domain"/>
    <property type="match status" value="1"/>
</dbReference>
<protein>
    <submittedName>
        <fullName evidence="2">25128_t:CDS:1</fullName>
    </submittedName>
</protein>
<dbReference type="GO" id="GO:0005634">
    <property type="term" value="C:nucleus"/>
    <property type="evidence" value="ECO:0007669"/>
    <property type="project" value="TreeGrafter"/>
</dbReference>
<dbReference type="SUPFAM" id="SSF46565">
    <property type="entry name" value="Chaperone J-domain"/>
    <property type="match status" value="1"/>
</dbReference>
<evidence type="ECO:0000259" key="1">
    <source>
        <dbReference type="PROSITE" id="PS50076"/>
    </source>
</evidence>
<dbReference type="AlphaFoldDB" id="A0A9N9FCD8"/>
<dbReference type="OrthoDB" id="445556at2759"/>
<gene>
    <name evidence="2" type="ORF">CPELLU_LOCUS3491</name>
</gene>
<dbReference type="Pfam" id="PF00226">
    <property type="entry name" value="DnaJ"/>
    <property type="match status" value="1"/>
</dbReference>
<dbReference type="Proteomes" id="UP000789759">
    <property type="component" value="Unassembled WGS sequence"/>
</dbReference>